<evidence type="ECO:0000256" key="2">
    <source>
        <dbReference type="ARBA" id="ARBA00009975"/>
    </source>
</evidence>
<dbReference type="InterPro" id="IPR019796">
    <property type="entry name" value="G6P_DH_AS"/>
</dbReference>
<dbReference type="NCBIfam" id="TIGR00871">
    <property type="entry name" value="zwf"/>
    <property type="match status" value="1"/>
</dbReference>
<dbReference type="PANTHER" id="PTHR23429">
    <property type="entry name" value="GLUCOSE-6-PHOSPHATE 1-DEHYDROGENASE G6PD"/>
    <property type="match status" value="1"/>
</dbReference>
<dbReference type="Pfam" id="PF00479">
    <property type="entry name" value="G6PD_N"/>
    <property type="match status" value="1"/>
</dbReference>
<comment type="catalytic activity">
    <reaction evidence="7">
        <text>D-glucose 6-phosphate + NADP(+) = 6-phospho-D-glucono-1,5-lactone + NADPH + H(+)</text>
        <dbReference type="Rhea" id="RHEA:15841"/>
        <dbReference type="ChEBI" id="CHEBI:15378"/>
        <dbReference type="ChEBI" id="CHEBI:57783"/>
        <dbReference type="ChEBI" id="CHEBI:57955"/>
        <dbReference type="ChEBI" id="CHEBI:58349"/>
        <dbReference type="ChEBI" id="CHEBI:61548"/>
        <dbReference type="EC" id="1.1.1.49"/>
    </reaction>
</comment>
<evidence type="ECO:0000313" key="10">
    <source>
        <dbReference type="EMBL" id="ATB35843.1"/>
    </source>
</evidence>
<sequence length="560" mass="62991">MVGPQPITPVDIHMRLAVSALPDIWPPHGRTSTSLYHPYIRNPEGDMDDKGLHIETHPREGDPLLRAGKPDPCIIVLFGATGDLAQRKLFPALFELARQGSLPDNFAVVAFSRSKHNVDKLRAQVKEGLQKYARTQPLDEATWEKLSSKLEMLSGAYDDPESFIRLREHLDDTAKRLGTQGNQLYYLATPASTFSTILNGLAQSGLLYRENAEVKKPWRRIIVEKPFGRDLASARALNRELAAVLEEKQIFRIDHYLGKETVQNILVFRFANAIFEPLWNRQHIDHVEITAAEKVGVEGRGGFYDETGVIRDMVQNHLLQVLALCAMEPPISFGAEDIRDEKNKVFRALRSIEGNEIAHSVVQGQYQGYLDEEGVSKDSKVPTYVAFKAYIDTWRWQGVPFYVRAGKSLSKRVTQVSIHFKSVPHCLFNTSDTCQRLQPNVLTLRIQPREGIALSFESKVPGEDINIAGVTMDFDYAQSFDKPVPEAYERLMLDCMRGNPTLFARQDSVEQAWAWVTPIIEALEGGKGGPMHTYAPGSVGPDAARDLLSRDGRRWMELKG</sequence>
<dbReference type="AlphaFoldDB" id="A0A250IX34"/>
<dbReference type="PROSITE" id="PS00069">
    <property type="entry name" value="G6P_DEHYDROGENASE"/>
    <property type="match status" value="1"/>
</dbReference>
<evidence type="ECO:0000256" key="1">
    <source>
        <dbReference type="ARBA" id="ARBA00004937"/>
    </source>
</evidence>
<name>A0A250IX34_9BACT</name>
<dbReference type="SUPFAM" id="SSF55347">
    <property type="entry name" value="Glyceraldehyde-3-phosphate dehydrogenase-like, C-terminal domain"/>
    <property type="match status" value="1"/>
</dbReference>
<dbReference type="PANTHER" id="PTHR23429:SF0">
    <property type="entry name" value="GLUCOSE-6-PHOSPHATE 1-DEHYDROGENASE"/>
    <property type="match status" value="1"/>
</dbReference>
<comment type="function">
    <text evidence="7">Catalyzes the oxidation of glucose 6-phosphate to 6-phosphogluconolactone.</text>
</comment>
<comment type="similarity">
    <text evidence="2 7">Belongs to the glucose-6-phosphate dehydrogenase family.</text>
</comment>
<evidence type="ECO:0000256" key="5">
    <source>
        <dbReference type="ARBA" id="ARBA00023002"/>
    </source>
</evidence>
<dbReference type="EMBL" id="CP022098">
    <property type="protein sequence ID" value="ATB35843.1"/>
    <property type="molecule type" value="Genomic_DNA"/>
</dbReference>
<dbReference type="GO" id="GO:0050661">
    <property type="term" value="F:NADP binding"/>
    <property type="evidence" value="ECO:0007669"/>
    <property type="project" value="UniProtKB-UniRule"/>
</dbReference>
<evidence type="ECO:0000259" key="9">
    <source>
        <dbReference type="Pfam" id="PF02781"/>
    </source>
</evidence>
<dbReference type="KEGG" id="cfus:CYFUS_001257"/>
<dbReference type="InterPro" id="IPR022675">
    <property type="entry name" value="G6P_DH_C"/>
</dbReference>
<evidence type="ECO:0000256" key="3">
    <source>
        <dbReference type="ARBA" id="ARBA00022526"/>
    </source>
</evidence>
<keyword evidence="6 7" id="KW-0119">Carbohydrate metabolism</keyword>
<dbReference type="UniPathway" id="UPA00115">
    <property type="reaction ID" value="UER00408"/>
</dbReference>
<evidence type="ECO:0000256" key="4">
    <source>
        <dbReference type="ARBA" id="ARBA00022857"/>
    </source>
</evidence>
<evidence type="ECO:0000256" key="7">
    <source>
        <dbReference type="HAMAP-Rule" id="MF_00966"/>
    </source>
</evidence>
<dbReference type="Pfam" id="PF02781">
    <property type="entry name" value="G6PD_C"/>
    <property type="match status" value="1"/>
</dbReference>
<feature type="binding site" evidence="7">
    <location>
        <position position="259"/>
    </location>
    <ligand>
        <name>substrate</name>
    </ligand>
</feature>
<feature type="binding site" evidence="7">
    <location>
        <position position="255"/>
    </location>
    <ligand>
        <name>substrate</name>
    </ligand>
</feature>
<dbReference type="EC" id="1.1.1.49" evidence="7"/>
<feature type="binding site" evidence="7">
    <location>
        <position position="407"/>
    </location>
    <ligand>
        <name>substrate</name>
    </ligand>
</feature>
<keyword evidence="5 7" id="KW-0560">Oxidoreductase</keyword>
<evidence type="ECO:0000313" key="11">
    <source>
        <dbReference type="Proteomes" id="UP000217257"/>
    </source>
</evidence>
<dbReference type="GO" id="GO:0009051">
    <property type="term" value="P:pentose-phosphate shunt, oxidative branch"/>
    <property type="evidence" value="ECO:0007669"/>
    <property type="project" value="TreeGrafter"/>
</dbReference>
<comment type="caution">
    <text evidence="7">Lacks conserved residue(s) required for the propagation of feature annotation.</text>
</comment>
<dbReference type="PRINTS" id="PR00079">
    <property type="entry name" value="G6PDHDRGNASE"/>
</dbReference>
<dbReference type="Gene3D" id="3.40.50.720">
    <property type="entry name" value="NAD(P)-binding Rossmann-like Domain"/>
    <property type="match status" value="1"/>
</dbReference>
<keyword evidence="3 7" id="KW-0313">Glucose metabolism</keyword>
<dbReference type="InterPro" id="IPR036291">
    <property type="entry name" value="NAD(P)-bd_dom_sf"/>
</dbReference>
<feature type="binding site" evidence="7">
    <location>
        <position position="113"/>
    </location>
    <ligand>
        <name>NADP(+)</name>
        <dbReference type="ChEBI" id="CHEBI:58349"/>
    </ligand>
</feature>
<evidence type="ECO:0000259" key="8">
    <source>
        <dbReference type="Pfam" id="PF00479"/>
    </source>
</evidence>
<evidence type="ECO:0000256" key="6">
    <source>
        <dbReference type="ARBA" id="ARBA00023277"/>
    </source>
</evidence>
<feature type="binding site" evidence="7">
    <location>
        <position position="312"/>
    </location>
    <ligand>
        <name>substrate</name>
    </ligand>
</feature>
<reference evidence="10 11" key="1">
    <citation type="submission" date="2017-06" db="EMBL/GenBank/DDBJ databases">
        <title>Sequencing and comparative analysis of myxobacterial genomes.</title>
        <authorList>
            <person name="Rupp O."/>
            <person name="Goesmann A."/>
            <person name="Sogaard-Andersen L."/>
        </authorList>
    </citation>
    <scope>NUCLEOTIDE SEQUENCE [LARGE SCALE GENOMIC DNA]</scope>
    <source>
        <strain evidence="10 11">DSM 52655</strain>
    </source>
</reference>
<organism evidence="10 11">
    <name type="scientific">Cystobacter fuscus</name>
    <dbReference type="NCBI Taxonomy" id="43"/>
    <lineage>
        <taxon>Bacteria</taxon>
        <taxon>Pseudomonadati</taxon>
        <taxon>Myxococcota</taxon>
        <taxon>Myxococcia</taxon>
        <taxon>Myxococcales</taxon>
        <taxon>Cystobacterineae</taxon>
        <taxon>Archangiaceae</taxon>
        <taxon>Cystobacter</taxon>
    </lineage>
</organism>
<feature type="active site" description="Proton acceptor" evidence="7">
    <location>
        <position position="317"/>
    </location>
</feature>
<dbReference type="InterPro" id="IPR001282">
    <property type="entry name" value="G6P_DH"/>
</dbReference>
<accession>A0A250IX34</accession>
<protein>
    <recommendedName>
        <fullName evidence="7">Glucose-6-phosphate 1-dehydrogenase</fullName>
        <shortName evidence="7">G6PD</shortName>
        <ecNumber evidence="7">1.1.1.49</ecNumber>
    </recommendedName>
</protein>
<dbReference type="PIRSF" id="PIRSF000110">
    <property type="entry name" value="G6PD"/>
    <property type="match status" value="1"/>
</dbReference>
<feature type="binding site" evidence="7">
    <location>
        <position position="225"/>
    </location>
    <ligand>
        <name>NADP(+)</name>
        <dbReference type="ChEBI" id="CHEBI:58349"/>
    </ligand>
</feature>
<dbReference type="GO" id="GO:0004345">
    <property type="term" value="F:glucose-6-phosphate dehydrogenase activity"/>
    <property type="evidence" value="ECO:0007669"/>
    <property type="project" value="UniProtKB-UniRule"/>
</dbReference>
<feature type="domain" description="Glucose-6-phosphate dehydrogenase NAD-binding" evidence="8">
    <location>
        <begin position="76"/>
        <end position="264"/>
    </location>
</feature>
<dbReference type="GO" id="GO:0005829">
    <property type="term" value="C:cytosol"/>
    <property type="evidence" value="ECO:0007669"/>
    <property type="project" value="TreeGrafter"/>
</dbReference>
<proteinExistence type="inferred from homology"/>
<dbReference type="InterPro" id="IPR022674">
    <property type="entry name" value="G6P_DH_NAD-bd"/>
</dbReference>
<comment type="pathway">
    <text evidence="1 7">Carbohydrate degradation; pentose phosphate pathway; D-ribulose 5-phosphate from D-glucose 6-phosphate (oxidative stage): step 1/3.</text>
</comment>
<dbReference type="Proteomes" id="UP000217257">
    <property type="component" value="Chromosome"/>
</dbReference>
<gene>
    <name evidence="7" type="primary">zwf</name>
    <name evidence="10" type="ORF">CYFUS_001257</name>
</gene>
<keyword evidence="4 7" id="KW-0521">NADP</keyword>
<dbReference type="SUPFAM" id="SSF51735">
    <property type="entry name" value="NAD(P)-binding Rossmann-fold domains"/>
    <property type="match status" value="1"/>
</dbReference>
<feature type="binding site" evidence="7">
    <location>
        <position position="293"/>
    </location>
    <ligand>
        <name>substrate</name>
    </ligand>
</feature>
<feature type="domain" description="Glucose-6-phosphate dehydrogenase C-terminal" evidence="9">
    <location>
        <begin position="266"/>
        <end position="555"/>
    </location>
</feature>
<dbReference type="Gene3D" id="3.30.360.10">
    <property type="entry name" value="Dihydrodipicolinate Reductase, domain 2"/>
    <property type="match status" value="1"/>
</dbReference>
<dbReference type="GO" id="GO:0006006">
    <property type="term" value="P:glucose metabolic process"/>
    <property type="evidence" value="ECO:0007669"/>
    <property type="project" value="UniProtKB-KW"/>
</dbReference>
<dbReference type="HAMAP" id="MF_00966">
    <property type="entry name" value="G6PD"/>
    <property type="match status" value="1"/>
</dbReference>